<evidence type="ECO:0000256" key="1">
    <source>
        <dbReference type="ARBA" id="ARBA00023025"/>
    </source>
</evidence>
<keyword evidence="1" id="KW-0079">Bacteriocin immunity</keyword>
<dbReference type="Proteomes" id="UP001597427">
    <property type="component" value="Unassembled WGS sequence"/>
</dbReference>
<dbReference type="Pfam" id="PF08951">
    <property type="entry name" value="EntA_Immun"/>
    <property type="match status" value="1"/>
</dbReference>
<dbReference type="EMBL" id="JBHUMO010000059">
    <property type="protein sequence ID" value="MFD2729797.1"/>
    <property type="molecule type" value="Genomic_DNA"/>
</dbReference>
<gene>
    <name evidence="2" type="ORF">ACFSR0_10255</name>
</gene>
<sequence>MKKNVEKQLLCEQAKQEIIKLVTQLQERKQPSPELLDIIDVLHQVHATLDKAKDPEVLINHMVNYIRSMAIKGRLHFPEEEEKAMMALGVIGQRAGWNSQYMANFSDKSQFYRFGESVPRH</sequence>
<keyword evidence="3" id="KW-1185">Reference proteome</keyword>
<evidence type="ECO:0000313" key="3">
    <source>
        <dbReference type="Proteomes" id="UP001597427"/>
    </source>
</evidence>
<name>A0ABW5TLH5_9ENTE</name>
<organism evidence="2 3">
    <name type="scientific">Enterococcus camelliae</name>
    <dbReference type="NCBI Taxonomy" id="453959"/>
    <lineage>
        <taxon>Bacteria</taxon>
        <taxon>Bacillati</taxon>
        <taxon>Bacillota</taxon>
        <taxon>Bacilli</taxon>
        <taxon>Lactobacillales</taxon>
        <taxon>Enterococcaceae</taxon>
        <taxon>Enterococcus</taxon>
    </lineage>
</organism>
<dbReference type="RefSeq" id="WP_379982485.1">
    <property type="nucleotide sequence ID" value="NZ_JBHUMO010000059.1"/>
</dbReference>
<proteinExistence type="predicted"/>
<dbReference type="InterPro" id="IPR023130">
    <property type="entry name" value="Ta0600-like_sf"/>
</dbReference>
<dbReference type="Gene3D" id="1.20.1440.50">
    <property type="entry name" value="Ta0600-like"/>
    <property type="match status" value="1"/>
</dbReference>
<protein>
    <submittedName>
        <fullName evidence="2">Bacteriocin immunity protein</fullName>
    </submittedName>
</protein>
<dbReference type="SUPFAM" id="SSF109797">
    <property type="entry name" value="Bacteriocin immunity protein-like"/>
    <property type="match status" value="1"/>
</dbReference>
<evidence type="ECO:0000313" key="2">
    <source>
        <dbReference type="EMBL" id="MFD2729797.1"/>
    </source>
</evidence>
<comment type="caution">
    <text evidence="2">The sequence shown here is derived from an EMBL/GenBank/DDBJ whole genome shotgun (WGS) entry which is preliminary data.</text>
</comment>
<reference evidence="3" key="1">
    <citation type="journal article" date="2019" name="Int. J. Syst. Evol. Microbiol.">
        <title>The Global Catalogue of Microorganisms (GCM) 10K type strain sequencing project: providing services to taxonomists for standard genome sequencing and annotation.</title>
        <authorList>
            <consortium name="The Broad Institute Genomics Platform"/>
            <consortium name="The Broad Institute Genome Sequencing Center for Infectious Disease"/>
            <person name="Wu L."/>
            <person name="Ma J."/>
        </authorList>
    </citation>
    <scope>NUCLEOTIDE SEQUENCE [LARGE SCALE GENOMIC DNA]</scope>
    <source>
        <strain evidence="3">TISTR 932</strain>
    </source>
</reference>
<dbReference type="InterPro" id="IPR015046">
    <property type="entry name" value="LciA_Immunity-like"/>
</dbReference>
<accession>A0ABW5TLH5</accession>